<dbReference type="EMBL" id="QXDF01000001">
    <property type="protein sequence ID" value="RIA55660.1"/>
    <property type="molecule type" value="Genomic_DNA"/>
</dbReference>
<feature type="region of interest" description="Disordered" evidence="2">
    <location>
        <begin position="267"/>
        <end position="288"/>
    </location>
</feature>
<comment type="caution">
    <text evidence="3">The sequence shown here is derived from an EMBL/GenBank/DDBJ whole genome shotgun (WGS) entry which is preliminary data.</text>
</comment>
<dbReference type="PANTHER" id="PTHR33969:SF2">
    <property type="entry name" value="SEGREGATION AND CONDENSATION PROTEIN A"/>
    <property type="match status" value="1"/>
</dbReference>
<dbReference type="Gene3D" id="6.10.250.2410">
    <property type="match status" value="1"/>
</dbReference>
<dbReference type="PANTHER" id="PTHR33969">
    <property type="entry name" value="SEGREGATION AND CONDENSATION PROTEIN A"/>
    <property type="match status" value="1"/>
</dbReference>
<proteinExistence type="predicted"/>
<evidence type="ECO:0000256" key="2">
    <source>
        <dbReference type="SAM" id="MobiDB-lite"/>
    </source>
</evidence>
<name>A0A397Q2D5_9HYPH</name>
<organism evidence="3 4">
    <name type="scientific">Dichotomicrobium thermohalophilum</name>
    <dbReference type="NCBI Taxonomy" id="933063"/>
    <lineage>
        <taxon>Bacteria</taxon>
        <taxon>Pseudomonadati</taxon>
        <taxon>Pseudomonadota</taxon>
        <taxon>Alphaproteobacteria</taxon>
        <taxon>Hyphomicrobiales</taxon>
        <taxon>Hyphomicrobiaceae</taxon>
        <taxon>Dichotomicrobium</taxon>
    </lineage>
</organism>
<accession>A0A397Q2D5</accession>
<evidence type="ECO:0000256" key="1">
    <source>
        <dbReference type="ARBA" id="ARBA00044777"/>
    </source>
</evidence>
<evidence type="ECO:0000313" key="3">
    <source>
        <dbReference type="EMBL" id="RIA55660.1"/>
    </source>
</evidence>
<reference evidence="3 4" key="1">
    <citation type="submission" date="2018-08" db="EMBL/GenBank/DDBJ databases">
        <title>Genomic Encyclopedia of Archaeal and Bacterial Type Strains, Phase II (KMG-II): from individual species to whole genera.</title>
        <authorList>
            <person name="Goeker M."/>
        </authorList>
    </citation>
    <scope>NUCLEOTIDE SEQUENCE [LARGE SCALE GENOMIC DNA]</scope>
    <source>
        <strain evidence="3 4">DSM 5002</strain>
    </source>
</reference>
<keyword evidence="4" id="KW-1185">Reference proteome</keyword>
<dbReference type="AlphaFoldDB" id="A0A397Q2D5"/>
<protein>
    <recommendedName>
        <fullName evidence="1">Segregation and condensation protein A</fullName>
    </recommendedName>
</protein>
<feature type="compositionally biased region" description="Basic and acidic residues" evidence="2">
    <location>
        <begin position="276"/>
        <end position="288"/>
    </location>
</feature>
<evidence type="ECO:0000313" key="4">
    <source>
        <dbReference type="Proteomes" id="UP000266273"/>
    </source>
</evidence>
<dbReference type="OrthoDB" id="9793741at2"/>
<sequence length="288" mass="32526">MAIENSSASDADGWEQEAEDRAPEEVLVVALDGFEGPLDLLLSMARKQKVDLSKISVLALAEQYLSFIAQLRQMRLEIAADYLVMAAWLAYLKSRLLLPKEEEKTDEPSGQELAAQLAFRLKRLEAMREAVKQIMSRKKLGVEVFARGQPEGIRTVRSPRYTATLYDLLKAYAEQRRRTATMPHQAGGRTVWSIGDGRKLLTRLVGPIAEWAPIEQYLSDYLPREDEGRSALASTFGATLELTREGYLELRQATHFGPIHLRWLCEPPSEEDAEKEAETPPEQREKIA</sequence>
<gene>
    <name evidence="3" type="ORF">BXY53_0730</name>
</gene>
<dbReference type="InterPro" id="IPR003768">
    <property type="entry name" value="ScpA"/>
</dbReference>
<dbReference type="Pfam" id="PF02616">
    <property type="entry name" value="SMC_ScpA"/>
    <property type="match status" value="1"/>
</dbReference>
<dbReference type="RefSeq" id="WP_119060535.1">
    <property type="nucleotide sequence ID" value="NZ_QXDF01000001.1"/>
</dbReference>
<dbReference type="Proteomes" id="UP000266273">
    <property type="component" value="Unassembled WGS sequence"/>
</dbReference>
<feature type="region of interest" description="Disordered" evidence="2">
    <location>
        <begin position="1"/>
        <end position="21"/>
    </location>
</feature>